<dbReference type="EMBL" id="AUPC02000316">
    <property type="protein sequence ID" value="POG62026.1"/>
    <property type="molecule type" value="Genomic_DNA"/>
</dbReference>
<keyword evidence="2" id="KW-1185">Reference proteome</keyword>
<organism evidence="1 2">
    <name type="scientific">Rhizophagus irregularis (strain DAOM 181602 / DAOM 197198 / MUCL 43194)</name>
    <name type="common">Arbuscular mycorrhizal fungus</name>
    <name type="synonym">Glomus intraradices</name>
    <dbReference type="NCBI Taxonomy" id="747089"/>
    <lineage>
        <taxon>Eukaryota</taxon>
        <taxon>Fungi</taxon>
        <taxon>Fungi incertae sedis</taxon>
        <taxon>Mucoromycota</taxon>
        <taxon>Glomeromycotina</taxon>
        <taxon>Glomeromycetes</taxon>
        <taxon>Glomerales</taxon>
        <taxon>Glomeraceae</taxon>
        <taxon>Rhizophagus</taxon>
    </lineage>
</organism>
<reference evidence="1 2" key="1">
    <citation type="journal article" date="2013" name="Proc. Natl. Acad. Sci. U.S.A.">
        <title>Genome of an arbuscular mycorrhizal fungus provides insight into the oldest plant symbiosis.</title>
        <authorList>
            <person name="Tisserant E."/>
            <person name="Malbreil M."/>
            <person name="Kuo A."/>
            <person name="Kohler A."/>
            <person name="Symeonidi A."/>
            <person name="Balestrini R."/>
            <person name="Charron P."/>
            <person name="Duensing N."/>
            <person name="Frei Dit Frey N."/>
            <person name="Gianinazzi-Pearson V."/>
            <person name="Gilbert L.B."/>
            <person name="Handa Y."/>
            <person name="Herr J.R."/>
            <person name="Hijri M."/>
            <person name="Koul R."/>
            <person name="Kawaguchi M."/>
            <person name="Krajinski F."/>
            <person name="Lammers P.J."/>
            <person name="Masclaux F.G."/>
            <person name="Murat C."/>
            <person name="Morin E."/>
            <person name="Ndikumana S."/>
            <person name="Pagni M."/>
            <person name="Petitpierre D."/>
            <person name="Requena N."/>
            <person name="Rosikiewicz P."/>
            <person name="Riley R."/>
            <person name="Saito K."/>
            <person name="San Clemente H."/>
            <person name="Shapiro H."/>
            <person name="van Tuinen D."/>
            <person name="Becard G."/>
            <person name="Bonfante P."/>
            <person name="Paszkowski U."/>
            <person name="Shachar-Hill Y.Y."/>
            <person name="Tuskan G.A."/>
            <person name="Young P.W."/>
            <person name="Sanders I.R."/>
            <person name="Henrissat B."/>
            <person name="Rensing S.A."/>
            <person name="Grigoriev I.V."/>
            <person name="Corradi N."/>
            <person name="Roux C."/>
            <person name="Martin F."/>
        </authorList>
    </citation>
    <scope>NUCLEOTIDE SEQUENCE [LARGE SCALE GENOMIC DNA]</scope>
    <source>
        <strain evidence="1 2">DAOM 197198</strain>
    </source>
</reference>
<evidence type="ECO:0000313" key="2">
    <source>
        <dbReference type="Proteomes" id="UP000018888"/>
    </source>
</evidence>
<dbReference type="Proteomes" id="UP000018888">
    <property type="component" value="Unassembled WGS sequence"/>
</dbReference>
<dbReference type="AlphaFoldDB" id="A0A2P4P9F9"/>
<comment type="caution">
    <text evidence="1">The sequence shown here is derived from an EMBL/GenBank/DDBJ whole genome shotgun (WGS) entry which is preliminary data.</text>
</comment>
<sequence>MPINEKSCKKNSENRFFSFSPDVEGQHSTFYFRYAFHNFCFVCSFKPFFVI</sequence>
<name>A0A2P4P9F9_RHIID</name>
<proteinExistence type="predicted"/>
<gene>
    <name evidence="1" type="ORF">GLOIN_2v1699753</name>
</gene>
<reference evidence="1 2" key="2">
    <citation type="journal article" date="2018" name="New Phytol.">
        <title>High intraspecific genome diversity in the model arbuscular mycorrhizal symbiont Rhizophagus irregularis.</title>
        <authorList>
            <person name="Chen E.C.H."/>
            <person name="Morin E."/>
            <person name="Beaudet D."/>
            <person name="Noel J."/>
            <person name="Yildirir G."/>
            <person name="Ndikumana S."/>
            <person name="Charron P."/>
            <person name="St-Onge C."/>
            <person name="Giorgi J."/>
            <person name="Kruger M."/>
            <person name="Marton T."/>
            <person name="Ropars J."/>
            <person name="Grigoriev I.V."/>
            <person name="Hainaut M."/>
            <person name="Henrissat B."/>
            <person name="Roux C."/>
            <person name="Martin F."/>
            <person name="Corradi N."/>
        </authorList>
    </citation>
    <scope>NUCLEOTIDE SEQUENCE [LARGE SCALE GENOMIC DNA]</scope>
    <source>
        <strain evidence="1 2">DAOM 197198</strain>
    </source>
</reference>
<evidence type="ECO:0000313" key="1">
    <source>
        <dbReference type="EMBL" id="POG62026.1"/>
    </source>
</evidence>
<protein>
    <submittedName>
        <fullName evidence="1">Uncharacterized protein</fullName>
    </submittedName>
</protein>
<accession>A0A2P4P9F9</accession>